<reference evidence="9 10" key="1">
    <citation type="submission" date="2017-09" db="EMBL/GenBank/DDBJ databases">
        <title>Genome sequencing of Besnoitia besnoiti strain Bb-Ger1.</title>
        <authorList>
            <person name="Schares G."/>
            <person name="Venepally P."/>
            <person name="Lorenzi H.A."/>
        </authorList>
    </citation>
    <scope>NUCLEOTIDE SEQUENCE [LARGE SCALE GENOMIC DNA]</scope>
    <source>
        <strain evidence="9 10">Bb-Ger1</strain>
    </source>
</reference>
<keyword evidence="6" id="KW-0067">ATP-binding</keyword>
<dbReference type="VEuPathDB" id="ToxoDB:BESB_046260"/>
<dbReference type="GO" id="GO:0005524">
    <property type="term" value="F:ATP binding"/>
    <property type="evidence" value="ECO:0007669"/>
    <property type="project" value="UniProtKB-KW"/>
</dbReference>
<dbReference type="GO" id="GO:0004385">
    <property type="term" value="F:GMP kinase activity"/>
    <property type="evidence" value="ECO:0007669"/>
    <property type="project" value="UniProtKB-EC"/>
</dbReference>
<dbReference type="NCBIfam" id="TIGR03263">
    <property type="entry name" value="guanyl_kin"/>
    <property type="match status" value="1"/>
</dbReference>
<evidence type="ECO:0000313" key="10">
    <source>
        <dbReference type="Proteomes" id="UP000224006"/>
    </source>
</evidence>
<keyword evidence="10" id="KW-1185">Reference proteome</keyword>
<keyword evidence="4" id="KW-0547">Nucleotide-binding</keyword>
<dbReference type="EMBL" id="NWUJ01000003">
    <property type="protein sequence ID" value="PFH36434.1"/>
    <property type="molecule type" value="Genomic_DNA"/>
</dbReference>
<dbReference type="FunFam" id="3.40.50.300:FF:000776">
    <property type="entry name" value="Guanylate kinase 2"/>
    <property type="match status" value="1"/>
</dbReference>
<sequence>MLSAASGARGKCVSPKKDMPVAARGEEEERTTATELLPASAASASSPVAGCGTNGGDAASASDKDAGKRPHGDECRNAQAVKEAAVAQKSDDAQPEPAAAKPAKGDVEAQGRDALAAADKADAGASPKRLLSNDAPPVLVIVGPSGVGKGTLVKRIFSTWPEAFGFSVSHTSRQPRPGESYGKEYFFCTREQFEELKNQGQFIETAEFSGNYYGTSFNAVDNVRRTGRICVLEIDMAGVMQLQQTPLARQAYFVFIRPPSLEELEARLRGRHTEKEEHIRKRLAAAKKELELSTQLHFDFYLTNDDLEEAWQSLESQLAKWYGSVFEAEAEMVEKKSKTEESHAKGGKA</sequence>
<evidence type="ECO:0000256" key="5">
    <source>
        <dbReference type="ARBA" id="ARBA00022777"/>
    </source>
</evidence>
<evidence type="ECO:0000256" key="4">
    <source>
        <dbReference type="ARBA" id="ARBA00022741"/>
    </source>
</evidence>
<dbReference type="EC" id="2.7.4.8" evidence="2"/>
<feature type="compositionally biased region" description="Basic and acidic residues" evidence="7">
    <location>
        <begin position="15"/>
        <end position="32"/>
    </location>
</feature>
<dbReference type="STRING" id="94643.A0A2A9MH00"/>
<feature type="region of interest" description="Disordered" evidence="7">
    <location>
        <begin position="1"/>
        <end position="109"/>
    </location>
</feature>
<dbReference type="AlphaFoldDB" id="A0A2A9MH00"/>
<keyword evidence="5 9" id="KW-0418">Kinase</keyword>
<dbReference type="InterPro" id="IPR027417">
    <property type="entry name" value="P-loop_NTPase"/>
</dbReference>
<feature type="domain" description="Guanylate kinase-like" evidence="8">
    <location>
        <begin position="136"/>
        <end position="319"/>
    </location>
</feature>
<dbReference type="RefSeq" id="XP_029220443.1">
    <property type="nucleotide sequence ID" value="XM_029363077.1"/>
</dbReference>
<dbReference type="PANTHER" id="PTHR23117">
    <property type="entry name" value="GUANYLATE KINASE-RELATED"/>
    <property type="match status" value="1"/>
</dbReference>
<feature type="compositionally biased region" description="Low complexity" evidence="7">
    <location>
        <begin position="33"/>
        <end position="46"/>
    </location>
</feature>
<dbReference type="GO" id="GO:0005829">
    <property type="term" value="C:cytosol"/>
    <property type="evidence" value="ECO:0007669"/>
    <property type="project" value="TreeGrafter"/>
</dbReference>
<gene>
    <name evidence="9" type="ORF">BESB_046260</name>
</gene>
<dbReference type="CDD" id="cd00071">
    <property type="entry name" value="GMPK"/>
    <property type="match status" value="1"/>
</dbReference>
<dbReference type="PANTHER" id="PTHR23117:SF13">
    <property type="entry name" value="GUANYLATE KINASE"/>
    <property type="match status" value="1"/>
</dbReference>
<dbReference type="GeneID" id="40309556"/>
<dbReference type="InterPro" id="IPR008144">
    <property type="entry name" value="Guanylate_kin-like_dom"/>
</dbReference>
<comment type="caution">
    <text evidence="9">The sequence shown here is derived from an EMBL/GenBank/DDBJ whole genome shotgun (WGS) entry which is preliminary data.</text>
</comment>
<comment type="similarity">
    <text evidence="1">Belongs to the guanylate kinase family.</text>
</comment>
<proteinExistence type="inferred from homology"/>
<name>A0A2A9MH00_BESBE</name>
<accession>A0A2A9MH00</accession>
<evidence type="ECO:0000256" key="6">
    <source>
        <dbReference type="ARBA" id="ARBA00022840"/>
    </source>
</evidence>
<dbReference type="PROSITE" id="PS50052">
    <property type="entry name" value="GUANYLATE_KINASE_2"/>
    <property type="match status" value="1"/>
</dbReference>
<evidence type="ECO:0000256" key="7">
    <source>
        <dbReference type="SAM" id="MobiDB-lite"/>
    </source>
</evidence>
<keyword evidence="3" id="KW-0808">Transferase</keyword>
<dbReference type="KEGG" id="bbes:BESB_046260"/>
<dbReference type="InterPro" id="IPR017665">
    <property type="entry name" value="Guanylate_kinase"/>
</dbReference>
<dbReference type="InterPro" id="IPR008145">
    <property type="entry name" value="GK/Ca_channel_bsu"/>
</dbReference>
<dbReference type="Proteomes" id="UP000224006">
    <property type="component" value="Chromosome III"/>
</dbReference>
<dbReference type="SUPFAM" id="SSF52540">
    <property type="entry name" value="P-loop containing nucleoside triphosphate hydrolases"/>
    <property type="match status" value="1"/>
</dbReference>
<feature type="compositionally biased region" description="Low complexity" evidence="7">
    <location>
        <begin position="78"/>
        <end position="88"/>
    </location>
</feature>
<feature type="compositionally biased region" description="Basic and acidic residues" evidence="7">
    <location>
        <begin position="62"/>
        <end position="76"/>
    </location>
</feature>
<protein>
    <recommendedName>
        <fullName evidence="2">guanylate kinase</fullName>
        <ecNumber evidence="2">2.7.4.8</ecNumber>
    </recommendedName>
</protein>
<dbReference type="FunFam" id="3.30.63.10:FF:000002">
    <property type="entry name" value="Guanylate kinase 1"/>
    <property type="match status" value="1"/>
</dbReference>
<organism evidence="9 10">
    <name type="scientific">Besnoitia besnoiti</name>
    <name type="common">Apicomplexan protozoan</name>
    <dbReference type="NCBI Taxonomy" id="94643"/>
    <lineage>
        <taxon>Eukaryota</taxon>
        <taxon>Sar</taxon>
        <taxon>Alveolata</taxon>
        <taxon>Apicomplexa</taxon>
        <taxon>Conoidasida</taxon>
        <taxon>Coccidia</taxon>
        <taxon>Eucoccidiorida</taxon>
        <taxon>Eimeriorina</taxon>
        <taxon>Sarcocystidae</taxon>
        <taxon>Besnoitia</taxon>
    </lineage>
</organism>
<dbReference type="Gene3D" id="3.40.50.300">
    <property type="entry name" value="P-loop containing nucleotide triphosphate hydrolases"/>
    <property type="match status" value="1"/>
</dbReference>
<evidence type="ECO:0000313" key="9">
    <source>
        <dbReference type="EMBL" id="PFH36434.1"/>
    </source>
</evidence>
<evidence type="ECO:0000256" key="2">
    <source>
        <dbReference type="ARBA" id="ARBA00012961"/>
    </source>
</evidence>
<evidence type="ECO:0000259" key="8">
    <source>
        <dbReference type="PROSITE" id="PS50052"/>
    </source>
</evidence>
<dbReference type="OrthoDB" id="6334211at2759"/>
<dbReference type="SMART" id="SM00072">
    <property type="entry name" value="GuKc"/>
    <property type="match status" value="1"/>
</dbReference>
<evidence type="ECO:0000256" key="1">
    <source>
        <dbReference type="ARBA" id="ARBA00005790"/>
    </source>
</evidence>
<evidence type="ECO:0000256" key="3">
    <source>
        <dbReference type="ARBA" id="ARBA00022679"/>
    </source>
</evidence>
<dbReference type="Pfam" id="PF00625">
    <property type="entry name" value="Guanylate_kin"/>
    <property type="match status" value="1"/>
</dbReference>
<dbReference type="Gene3D" id="3.30.63.10">
    <property type="entry name" value="Guanylate Kinase phosphate binding domain"/>
    <property type="match status" value="1"/>
</dbReference>